<protein>
    <submittedName>
        <fullName evidence="3">Uncharacterized protein</fullName>
    </submittedName>
</protein>
<organism evidence="3 4">
    <name type="scientific">Formivibrio citricus</name>
    <dbReference type="NCBI Taxonomy" id="83765"/>
    <lineage>
        <taxon>Bacteria</taxon>
        <taxon>Pseudomonadati</taxon>
        <taxon>Pseudomonadota</taxon>
        <taxon>Betaproteobacteria</taxon>
        <taxon>Neisseriales</taxon>
        <taxon>Chitinibacteraceae</taxon>
        <taxon>Formivibrio</taxon>
    </lineage>
</organism>
<gene>
    <name evidence="3" type="ORF">SAMN05660284_00122</name>
</gene>
<sequence>MNKLFALSFAALIGATSHSALAAEAHDSPCKTHQAKHAQAASMPHAIKHDMKHMQGGTHDMPCKACSASCKTAPSKAEPAKEAGTQHDTTHVH</sequence>
<reference evidence="4" key="1">
    <citation type="submission" date="2016-10" db="EMBL/GenBank/DDBJ databases">
        <authorList>
            <person name="Varghese N."/>
            <person name="Submissions S."/>
        </authorList>
    </citation>
    <scope>NUCLEOTIDE SEQUENCE [LARGE SCALE GENOMIC DNA]</scope>
    <source>
        <strain evidence="4">DSM 6150</strain>
    </source>
</reference>
<keyword evidence="4" id="KW-1185">Reference proteome</keyword>
<keyword evidence="2" id="KW-0732">Signal</keyword>
<proteinExistence type="predicted"/>
<feature type="chain" id="PRO_5017416748" evidence="2">
    <location>
        <begin position="23"/>
        <end position="93"/>
    </location>
</feature>
<feature type="signal peptide" evidence="2">
    <location>
        <begin position="1"/>
        <end position="22"/>
    </location>
</feature>
<dbReference type="RefSeq" id="WP_143085932.1">
    <property type="nucleotide sequence ID" value="NZ_FOVE01000001.1"/>
</dbReference>
<evidence type="ECO:0000256" key="1">
    <source>
        <dbReference type="SAM" id="MobiDB-lite"/>
    </source>
</evidence>
<dbReference type="EMBL" id="FOVE01000001">
    <property type="protein sequence ID" value="SFM96123.1"/>
    <property type="molecule type" value="Genomic_DNA"/>
</dbReference>
<name>A0A1I4V4S6_9NEIS</name>
<dbReference type="AlphaFoldDB" id="A0A1I4V4S6"/>
<feature type="region of interest" description="Disordered" evidence="1">
    <location>
        <begin position="74"/>
        <end position="93"/>
    </location>
</feature>
<dbReference type="STRING" id="83765.SAMN05660284_00122"/>
<accession>A0A1I4V4S6</accession>
<evidence type="ECO:0000256" key="2">
    <source>
        <dbReference type="SAM" id="SignalP"/>
    </source>
</evidence>
<feature type="compositionally biased region" description="Basic and acidic residues" evidence="1">
    <location>
        <begin position="78"/>
        <end position="93"/>
    </location>
</feature>
<evidence type="ECO:0000313" key="3">
    <source>
        <dbReference type="EMBL" id="SFM96123.1"/>
    </source>
</evidence>
<evidence type="ECO:0000313" key="4">
    <source>
        <dbReference type="Proteomes" id="UP000242869"/>
    </source>
</evidence>
<dbReference type="Proteomes" id="UP000242869">
    <property type="component" value="Unassembled WGS sequence"/>
</dbReference>